<dbReference type="GO" id="GO:0080120">
    <property type="term" value="P:CAAX-box protein maturation"/>
    <property type="evidence" value="ECO:0007669"/>
    <property type="project" value="UniProtKB-ARBA"/>
</dbReference>
<feature type="transmembrane region" description="Helical" evidence="2">
    <location>
        <begin position="227"/>
        <end position="244"/>
    </location>
</feature>
<feature type="transmembrane region" description="Helical" evidence="2">
    <location>
        <begin position="131"/>
        <end position="153"/>
    </location>
</feature>
<evidence type="ECO:0000313" key="4">
    <source>
        <dbReference type="EMBL" id="MTB71740.1"/>
    </source>
</evidence>
<dbReference type="AlphaFoldDB" id="A0A6I3IP30"/>
<feature type="transmembrane region" description="Helical" evidence="2">
    <location>
        <begin position="285"/>
        <end position="305"/>
    </location>
</feature>
<dbReference type="InterPro" id="IPR003675">
    <property type="entry name" value="Rce1/LyrA-like_dom"/>
</dbReference>
<dbReference type="Pfam" id="PF02517">
    <property type="entry name" value="Rce1-like"/>
    <property type="match status" value="1"/>
</dbReference>
<dbReference type="EMBL" id="WLVL01000023">
    <property type="protein sequence ID" value="MTB71740.1"/>
    <property type="molecule type" value="Genomic_DNA"/>
</dbReference>
<organism evidence="4 5">
    <name type="scientific">Arsenicicoccus cauae</name>
    <dbReference type="NCBI Taxonomy" id="2663847"/>
    <lineage>
        <taxon>Bacteria</taxon>
        <taxon>Bacillati</taxon>
        <taxon>Actinomycetota</taxon>
        <taxon>Actinomycetes</taxon>
        <taxon>Micrococcales</taxon>
        <taxon>Intrasporangiaceae</taxon>
        <taxon>Arsenicicoccus</taxon>
    </lineage>
</organism>
<feature type="transmembrane region" description="Helical" evidence="2">
    <location>
        <begin position="165"/>
        <end position="182"/>
    </location>
</feature>
<keyword evidence="2" id="KW-0812">Transmembrane</keyword>
<keyword evidence="4" id="KW-0645">Protease</keyword>
<feature type="region of interest" description="Disordered" evidence="1">
    <location>
        <begin position="315"/>
        <end position="364"/>
    </location>
</feature>
<evidence type="ECO:0000259" key="3">
    <source>
        <dbReference type="Pfam" id="PF02517"/>
    </source>
</evidence>
<dbReference type="GO" id="GO:0006508">
    <property type="term" value="P:proteolysis"/>
    <property type="evidence" value="ECO:0007669"/>
    <property type="project" value="UniProtKB-KW"/>
</dbReference>
<evidence type="ECO:0000256" key="1">
    <source>
        <dbReference type="SAM" id="MobiDB-lite"/>
    </source>
</evidence>
<feature type="domain" description="CAAX prenyl protease 2/Lysostaphin resistance protein A-like" evidence="3">
    <location>
        <begin position="167"/>
        <end position="261"/>
    </location>
</feature>
<feature type="compositionally biased region" description="Pro residues" evidence="1">
    <location>
        <begin position="319"/>
        <end position="343"/>
    </location>
</feature>
<proteinExistence type="predicted"/>
<protein>
    <submittedName>
        <fullName evidence="4">CPBP family intramembrane metalloprotease</fullName>
    </submittedName>
</protein>
<name>A0A6I3IP30_9MICO</name>
<keyword evidence="2" id="KW-1133">Transmembrane helix</keyword>
<accession>A0A6I3IP30</accession>
<keyword evidence="4" id="KW-0482">Metalloprotease</keyword>
<comment type="caution">
    <text evidence="4">The sequence shown here is derived from an EMBL/GenBank/DDBJ whole genome shotgun (WGS) entry which is preliminary data.</text>
</comment>
<evidence type="ECO:0000256" key="2">
    <source>
        <dbReference type="SAM" id="Phobius"/>
    </source>
</evidence>
<keyword evidence="2" id="KW-0472">Membrane</keyword>
<feature type="transmembrane region" description="Helical" evidence="2">
    <location>
        <begin position="90"/>
        <end position="111"/>
    </location>
</feature>
<keyword evidence="5" id="KW-1185">Reference proteome</keyword>
<feature type="transmembrane region" description="Helical" evidence="2">
    <location>
        <begin position="42"/>
        <end position="70"/>
    </location>
</feature>
<feature type="transmembrane region" description="Helical" evidence="2">
    <location>
        <begin position="251"/>
        <end position="273"/>
    </location>
</feature>
<keyword evidence="4" id="KW-0378">Hydrolase</keyword>
<dbReference type="GO" id="GO:0004175">
    <property type="term" value="F:endopeptidase activity"/>
    <property type="evidence" value="ECO:0007669"/>
    <property type="project" value="UniProtKB-ARBA"/>
</dbReference>
<evidence type="ECO:0000313" key="5">
    <source>
        <dbReference type="Proteomes" id="UP000431092"/>
    </source>
</evidence>
<feature type="transmembrane region" description="Helical" evidence="2">
    <location>
        <begin position="203"/>
        <end position="221"/>
    </location>
</feature>
<dbReference type="GO" id="GO:0008237">
    <property type="term" value="F:metallopeptidase activity"/>
    <property type="evidence" value="ECO:0007669"/>
    <property type="project" value="UniProtKB-KW"/>
</dbReference>
<reference evidence="4 5" key="1">
    <citation type="submission" date="2019-11" db="EMBL/GenBank/DDBJ databases">
        <title>Whole genome sequencing identifies a novel species of the genus Arsenicicoccus isolated from human blood.</title>
        <authorList>
            <person name="Jeong J.H."/>
            <person name="Kweon O.J."/>
            <person name="Kim H.R."/>
            <person name="Kim T.-H."/>
            <person name="Ha S.-M."/>
            <person name="Lee M.-K."/>
        </authorList>
    </citation>
    <scope>NUCLEOTIDE SEQUENCE [LARGE SCALE GENOMIC DNA]</scope>
    <source>
        <strain evidence="4 5">MKL-02</strain>
    </source>
</reference>
<sequence length="364" mass="39030">MSRMTYPYATAPPRPRIPDLPPRATEYHQLLRGPRHRWWRPLLSVVIVVASLLMVVIAVSGIAAAVVVGSGGDLEEWMDSAASGRMSPSAFLSTNLMLAALIPVSLFAIWVGHTVDPRWVQSVTGRFRWGWFARCLAVLTPLWLAYLAVGTLVDGLPDGGRSADWVALLAIMLLTTPLQCAGEELLFRGWVLQSLGSWFSHRWVALAVPTVVSCLAFGAAHGSSDPWTFADLAVFAVTACLLTWRTGGLEAAIALHVVNNMLVMALSLALGGFDEGFIDGDTKGSPLAVMTSVVIMAIAYALVAWQARRVDLQRRSTPQIPPPPVVPLDPGPVHPVPPVPPVRPVAQPGQDGGQAGGWHPPYGS</sequence>
<gene>
    <name evidence="4" type="ORF">GGG17_07100</name>
</gene>
<dbReference type="Proteomes" id="UP000431092">
    <property type="component" value="Unassembled WGS sequence"/>
</dbReference>